<keyword evidence="5" id="KW-0547">Nucleotide-binding</keyword>
<feature type="non-terminal residue" evidence="11">
    <location>
        <position position="60"/>
    </location>
</feature>
<dbReference type="GO" id="GO:0016020">
    <property type="term" value="C:membrane"/>
    <property type="evidence" value="ECO:0007669"/>
    <property type="project" value="InterPro"/>
</dbReference>
<evidence type="ECO:0000256" key="3">
    <source>
        <dbReference type="ARBA" id="ARBA00022692"/>
    </source>
</evidence>
<dbReference type="PROSITE" id="PS50929">
    <property type="entry name" value="ABC_TM1F"/>
    <property type="match status" value="1"/>
</dbReference>
<dbReference type="PANTHER" id="PTHR24223">
    <property type="entry name" value="ATP-BINDING CASSETTE SUB-FAMILY C"/>
    <property type="match status" value="1"/>
</dbReference>
<keyword evidence="12" id="KW-1185">Reference proteome</keyword>
<dbReference type="EMBL" id="KK121584">
    <property type="protein sequence ID" value="KFM80794.1"/>
    <property type="molecule type" value="Genomic_DNA"/>
</dbReference>
<dbReference type="OrthoDB" id="6508552at2759"/>
<keyword evidence="3 9" id="KW-0812">Transmembrane</keyword>
<protein>
    <submittedName>
        <fullName evidence="11">ATP-binding cassette sub-family C member Sur</fullName>
    </submittedName>
</protein>
<keyword evidence="4" id="KW-0677">Repeat</keyword>
<dbReference type="GO" id="GO:0012505">
    <property type="term" value="C:endomembrane system"/>
    <property type="evidence" value="ECO:0007669"/>
    <property type="project" value="UniProtKB-SubCell"/>
</dbReference>
<evidence type="ECO:0000256" key="2">
    <source>
        <dbReference type="ARBA" id="ARBA00022448"/>
    </source>
</evidence>
<evidence type="ECO:0000256" key="8">
    <source>
        <dbReference type="ARBA" id="ARBA00023136"/>
    </source>
</evidence>
<keyword evidence="7 9" id="KW-1133">Transmembrane helix</keyword>
<evidence type="ECO:0000256" key="5">
    <source>
        <dbReference type="ARBA" id="ARBA00022741"/>
    </source>
</evidence>
<dbReference type="GO" id="GO:0005524">
    <property type="term" value="F:ATP binding"/>
    <property type="evidence" value="ECO:0007669"/>
    <property type="project" value="UniProtKB-KW"/>
</dbReference>
<dbReference type="STRING" id="407821.A0A087UTV5"/>
<feature type="transmembrane region" description="Helical" evidence="9">
    <location>
        <begin position="38"/>
        <end position="59"/>
    </location>
</feature>
<evidence type="ECO:0000256" key="1">
    <source>
        <dbReference type="ARBA" id="ARBA00004127"/>
    </source>
</evidence>
<gene>
    <name evidence="11" type="ORF">X975_06742</name>
</gene>
<comment type="subcellular location">
    <subcellularLocation>
        <location evidence="1">Endomembrane system</location>
        <topology evidence="1">Multi-pass membrane protein</topology>
    </subcellularLocation>
</comment>
<dbReference type="InterPro" id="IPR050173">
    <property type="entry name" value="ABC_transporter_C-like"/>
</dbReference>
<evidence type="ECO:0000259" key="10">
    <source>
        <dbReference type="PROSITE" id="PS50929"/>
    </source>
</evidence>
<evidence type="ECO:0000313" key="11">
    <source>
        <dbReference type="EMBL" id="KFM80794.1"/>
    </source>
</evidence>
<keyword evidence="2" id="KW-0813">Transport</keyword>
<dbReference type="Gene3D" id="1.20.1560.10">
    <property type="entry name" value="ABC transporter type 1, transmembrane domain"/>
    <property type="match status" value="1"/>
</dbReference>
<accession>A0A087UTV5</accession>
<dbReference type="Pfam" id="PF00664">
    <property type="entry name" value="ABC_membrane"/>
    <property type="match status" value="1"/>
</dbReference>
<evidence type="ECO:0000256" key="6">
    <source>
        <dbReference type="ARBA" id="ARBA00022840"/>
    </source>
</evidence>
<name>A0A087UTV5_STEMI</name>
<sequence length="60" mass="6783">MLFNVVQCPLKFFDTTPVGRVINRFSSDMSTIDKKLPVTLPILLRFILLCLSAIVVDMIV</sequence>
<feature type="domain" description="ABC transmembrane type-1" evidence="10">
    <location>
        <begin position="1"/>
        <end position="56"/>
    </location>
</feature>
<evidence type="ECO:0000256" key="9">
    <source>
        <dbReference type="SAM" id="Phobius"/>
    </source>
</evidence>
<organism evidence="11 12">
    <name type="scientific">Stegodyphus mimosarum</name>
    <name type="common">African social velvet spider</name>
    <dbReference type="NCBI Taxonomy" id="407821"/>
    <lineage>
        <taxon>Eukaryota</taxon>
        <taxon>Metazoa</taxon>
        <taxon>Ecdysozoa</taxon>
        <taxon>Arthropoda</taxon>
        <taxon>Chelicerata</taxon>
        <taxon>Arachnida</taxon>
        <taxon>Araneae</taxon>
        <taxon>Araneomorphae</taxon>
        <taxon>Entelegynae</taxon>
        <taxon>Eresoidea</taxon>
        <taxon>Eresidae</taxon>
        <taxon>Stegodyphus</taxon>
    </lineage>
</organism>
<evidence type="ECO:0000256" key="7">
    <source>
        <dbReference type="ARBA" id="ARBA00022989"/>
    </source>
</evidence>
<keyword evidence="8 9" id="KW-0472">Membrane</keyword>
<reference evidence="11 12" key="1">
    <citation type="submission" date="2013-11" db="EMBL/GenBank/DDBJ databases">
        <title>Genome sequencing of Stegodyphus mimosarum.</title>
        <authorList>
            <person name="Bechsgaard J."/>
        </authorList>
    </citation>
    <scope>NUCLEOTIDE SEQUENCE [LARGE SCALE GENOMIC DNA]</scope>
</reference>
<proteinExistence type="predicted"/>
<dbReference type="GO" id="GO:0140359">
    <property type="term" value="F:ABC-type transporter activity"/>
    <property type="evidence" value="ECO:0007669"/>
    <property type="project" value="InterPro"/>
</dbReference>
<dbReference type="InterPro" id="IPR036640">
    <property type="entry name" value="ABC1_TM_sf"/>
</dbReference>
<dbReference type="InterPro" id="IPR011527">
    <property type="entry name" value="ABC1_TM_dom"/>
</dbReference>
<dbReference type="AlphaFoldDB" id="A0A087UTV5"/>
<dbReference type="Proteomes" id="UP000054359">
    <property type="component" value="Unassembled WGS sequence"/>
</dbReference>
<keyword evidence="6 11" id="KW-0067">ATP-binding</keyword>
<evidence type="ECO:0000256" key="4">
    <source>
        <dbReference type="ARBA" id="ARBA00022737"/>
    </source>
</evidence>
<evidence type="ECO:0000313" key="12">
    <source>
        <dbReference type="Proteomes" id="UP000054359"/>
    </source>
</evidence>
<dbReference type="SUPFAM" id="SSF90123">
    <property type="entry name" value="ABC transporter transmembrane region"/>
    <property type="match status" value="1"/>
</dbReference>
<dbReference type="PANTHER" id="PTHR24223:SF443">
    <property type="entry name" value="MULTIDRUG-RESISTANCE LIKE PROTEIN 1, ISOFORM I"/>
    <property type="match status" value="1"/>
</dbReference>